<evidence type="ECO:0000256" key="1">
    <source>
        <dbReference type="SAM" id="MobiDB-lite"/>
    </source>
</evidence>
<gene>
    <name evidence="2" type="ORF">GE061_003538</name>
</gene>
<proteinExistence type="predicted"/>
<sequence length="157" mass="18290">MKRNQTRKSKAWEDQEEVLTEDLTRKMEKFSIEQFQESEPWEEYEAQFLLRCRTLVFTTSLAQSVGPLPESRFGQLEPFLRLLKRKPTSQGSKTGIDPSREPVAAKQTTVHLHFRDEIDQSLEPYLKEDCCTENEESPEQQDGRGTASHIRGQRSRC</sequence>
<name>A0A8S9X2F3_APOLU</name>
<dbReference type="AlphaFoldDB" id="A0A8S9X2F3"/>
<accession>A0A8S9X2F3</accession>
<feature type="region of interest" description="Disordered" evidence="1">
    <location>
        <begin position="84"/>
        <end position="105"/>
    </location>
</feature>
<reference evidence="2" key="1">
    <citation type="journal article" date="2021" name="Mol. Ecol. Resour.">
        <title>Apolygus lucorum genome provides insights into omnivorousness and mesophyll feeding.</title>
        <authorList>
            <person name="Liu Y."/>
            <person name="Liu H."/>
            <person name="Wang H."/>
            <person name="Huang T."/>
            <person name="Liu B."/>
            <person name="Yang B."/>
            <person name="Yin L."/>
            <person name="Li B."/>
            <person name="Zhang Y."/>
            <person name="Zhang S."/>
            <person name="Jiang F."/>
            <person name="Zhang X."/>
            <person name="Ren Y."/>
            <person name="Wang B."/>
            <person name="Wang S."/>
            <person name="Lu Y."/>
            <person name="Wu K."/>
            <person name="Fan W."/>
            <person name="Wang G."/>
        </authorList>
    </citation>
    <scope>NUCLEOTIDE SEQUENCE</scope>
    <source>
        <strain evidence="2">12Hb</strain>
    </source>
</reference>
<keyword evidence="3" id="KW-1185">Reference proteome</keyword>
<dbReference type="EMBL" id="WIXP02000011">
    <property type="protein sequence ID" value="KAF6203123.1"/>
    <property type="molecule type" value="Genomic_DNA"/>
</dbReference>
<dbReference type="Proteomes" id="UP000466442">
    <property type="component" value="Unassembled WGS sequence"/>
</dbReference>
<protein>
    <submittedName>
        <fullName evidence="2">Uncharacterized protein</fullName>
    </submittedName>
</protein>
<comment type="caution">
    <text evidence="2">The sequence shown here is derived from an EMBL/GenBank/DDBJ whole genome shotgun (WGS) entry which is preliminary data.</text>
</comment>
<evidence type="ECO:0000313" key="3">
    <source>
        <dbReference type="Proteomes" id="UP000466442"/>
    </source>
</evidence>
<feature type="region of interest" description="Disordered" evidence="1">
    <location>
        <begin position="126"/>
        <end position="157"/>
    </location>
</feature>
<evidence type="ECO:0000313" key="2">
    <source>
        <dbReference type="EMBL" id="KAF6203123.1"/>
    </source>
</evidence>
<organism evidence="2 3">
    <name type="scientific">Apolygus lucorum</name>
    <name type="common">Small green plant bug</name>
    <name type="synonym">Lygocoris lucorum</name>
    <dbReference type="NCBI Taxonomy" id="248454"/>
    <lineage>
        <taxon>Eukaryota</taxon>
        <taxon>Metazoa</taxon>
        <taxon>Ecdysozoa</taxon>
        <taxon>Arthropoda</taxon>
        <taxon>Hexapoda</taxon>
        <taxon>Insecta</taxon>
        <taxon>Pterygota</taxon>
        <taxon>Neoptera</taxon>
        <taxon>Paraneoptera</taxon>
        <taxon>Hemiptera</taxon>
        <taxon>Heteroptera</taxon>
        <taxon>Panheteroptera</taxon>
        <taxon>Cimicomorpha</taxon>
        <taxon>Miridae</taxon>
        <taxon>Mirini</taxon>
        <taxon>Apolygus</taxon>
    </lineage>
</organism>